<protein>
    <recommendedName>
        <fullName evidence="5">DUF3313 domain-containing protein</fullName>
    </recommendedName>
</protein>
<dbReference type="EMBL" id="CP098023">
    <property type="protein sequence ID" value="WKD49282.1"/>
    <property type="molecule type" value="Genomic_DNA"/>
</dbReference>
<dbReference type="RefSeq" id="WP_301415072.1">
    <property type="nucleotide sequence ID" value="NZ_CP098023.1"/>
</dbReference>
<organism evidence="3 4">
    <name type="scientific">Microbulbifer spongiae</name>
    <dbReference type="NCBI Taxonomy" id="2944933"/>
    <lineage>
        <taxon>Bacteria</taxon>
        <taxon>Pseudomonadati</taxon>
        <taxon>Pseudomonadota</taxon>
        <taxon>Gammaproteobacteria</taxon>
        <taxon>Cellvibrionales</taxon>
        <taxon>Microbulbiferaceae</taxon>
        <taxon>Microbulbifer</taxon>
    </lineage>
</organism>
<feature type="chain" id="PRO_5045387566" description="DUF3313 domain-containing protein" evidence="2">
    <location>
        <begin position="24"/>
        <end position="225"/>
    </location>
</feature>
<proteinExistence type="predicted"/>
<evidence type="ECO:0000256" key="2">
    <source>
        <dbReference type="SAM" id="SignalP"/>
    </source>
</evidence>
<keyword evidence="4" id="KW-1185">Reference proteome</keyword>
<evidence type="ECO:0000313" key="4">
    <source>
        <dbReference type="Proteomes" id="UP001321520"/>
    </source>
</evidence>
<reference evidence="3 4" key="1">
    <citation type="submission" date="2022-05" db="EMBL/GenBank/DDBJ databases">
        <title>Microbulbifer sp. nov., isolated from sponge.</title>
        <authorList>
            <person name="Gao L."/>
        </authorList>
    </citation>
    <scope>NUCLEOTIDE SEQUENCE [LARGE SCALE GENOMIC DNA]</scope>
    <source>
        <strain evidence="3 4">MI-G</strain>
    </source>
</reference>
<feature type="region of interest" description="Disordered" evidence="1">
    <location>
        <begin position="25"/>
        <end position="44"/>
    </location>
</feature>
<dbReference type="Proteomes" id="UP001321520">
    <property type="component" value="Chromosome"/>
</dbReference>
<evidence type="ECO:0000313" key="3">
    <source>
        <dbReference type="EMBL" id="WKD49282.1"/>
    </source>
</evidence>
<keyword evidence="2" id="KW-0732">Signal</keyword>
<evidence type="ECO:0000256" key="1">
    <source>
        <dbReference type="SAM" id="MobiDB-lite"/>
    </source>
</evidence>
<feature type="signal peptide" evidence="2">
    <location>
        <begin position="1"/>
        <end position="23"/>
    </location>
</feature>
<gene>
    <name evidence="3" type="ORF">M8T91_15465</name>
</gene>
<accession>A0ABY9EAV0</accession>
<name>A0ABY9EAV0_9GAMM</name>
<evidence type="ECO:0008006" key="5">
    <source>
        <dbReference type="Google" id="ProtNLM"/>
    </source>
</evidence>
<sequence>MYKVFLWSLLSAVWLLPACSHQSTPPSDTVAPAAQSGSDGLEPRDSHLDAVSAAFALDLSGAKVYVAPVQIDYTKRFSTLPRSHYREKDYELDTGDLQRLNTLLAQTFADKFLSARNGELVPDQAEADYTLALSLDNFSLAAPLDPSPWTWRVYTEQSAYGVLVGTLFDRQGNVVMRFRDRRDIGENPGSLRPGGRLERFTSITFWSDMRVDMRRAFASLDKSLL</sequence>